<feature type="transmembrane region" description="Helical" evidence="1">
    <location>
        <begin position="34"/>
        <end position="53"/>
    </location>
</feature>
<keyword evidence="1" id="KW-0472">Membrane</keyword>
<name>A0A511JDD8_9CELL</name>
<dbReference type="EMBL" id="BJWG01000012">
    <property type="protein sequence ID" value="GEL95956.1"/>
    <property type="molecule type" value="Genomic_DNA"/>
</dbReference>
<comment type="caution">
    <text evidence="2">The sequence shown here is derived from an EMBL/GenBank/DDBJ whole genome shotgun (WGS) entry which is preliminary data.</text>
</comment>
<keyword evidence="3" id="KW-1185">Reference proteome</keyword>
<dbReference type="AlphaFoldDB" id="A0A511JDD8"/>
<keyword evidence="1" id="KW-0812">Transmembrane</keyword>
<dbReference type="RefSeq" id="WP_146843580.1">
    <property type="nucleotide sequence ID" value="NZ_BJWG01000012.1"/>
</dbReference>
<feature type="transmembrane region" description="Helical" evidence="1">
    <location>
        <begin position="59"/>
        <end position="79"/>
    </location>
</feature>
<evidence type="ECO:0000313" key="3">
    <source>
        <dbReference type="Proteomes" id="UP000321720"/>
    </source>
</evidence>
<gene>
    <name evidence="2" type="ORF">CCO02nite_26140</name>
</gene>
<sequence length="87" mass="9685">MPDDREPDETPAVEPFVPWRRGGTAERRRGYRRLAVVYLWSAVLFGAVGVAFLDGITRAALVALALLEIVAFSIPVFVANRERDGDR</sequence>
<protein>
    <submittedName>
        <fullName evidence="2">Uncharacterized protein</fullName>
    </submittedName>
</protein>
<keyword evidence="1" id="KW-1133">Transmembrane helix</keyword>
<dbReference type="Proteomes" id="UP000321720">
    <property type="component" value="Unassembled WGS sequence"/>
</dbReference>
<evidence type="ECO:0000313" key="2">
    <source>
        <dbReference type="EMBL" id="GEL95956.1"/>
    </source>
</evidence>
<reference evidence="2 3" key="1">
    <citation type="submission" date="2019-07" db="EMBL/GenBank/DDBJ databases">
        <title>Whole genome shotgun sequence of Cellulomonas composti NBRC 100758.</title>
        <authorList>
            <person name="Hosoyama A."/>
            <person name="Uohara A."/>
            <person name="Ohji S."/>
            <person name="Ichikawa N."/>
        </authorList>
    </citation>
    <scope>NUCLEOTIDE SEQUENCE [LARGE SCALE GENOMIC DNA]</scope>
    <source>
        <strain evidence="2 3">NBRC 100758</strain>
    </source>
</reference>
<evidence type="ECO:0000256" key="1">
    <source>
        <dbReference type="SAM" id="Phobius"/>
    </source>
</evidence>
<organism evidence="2 3">
    <name type="scientific">Cellulomonas composti</name>
    <dbReference type="NCBI Taxonomy" id="266130"/>
    <lineage>
        <taxon>Bacteria</taxon>
        <taxon>Bacillati</taxon>
        <taxon>Actinomycetota</taxon>
        <taxon>Actinomycetes</taxon>
        <taxon>Micrococcales</taxon>
        <taxon>Cellulomonadaceae</taxon>
        <taxon>Cellulomonas</taxon>
    </lineage>
</organism>
<proteinExistence type="predicted"/>
<accession>A0A511JDD8</accession>